<proteinExistence type="predicted"/>
<evidence type="ECO:0000313" key="2">
    <source>
        <dbReference type="EMBL" id="TYZ08649.1"/>
    </source>
</evidence>
<evidence type="ECO:0000313" key="3">
    <source>
        <dbReference type="Proteomes" id="UP000322791"/>
    </source>
</evidence>
<dbReference type="AlphaFoldDB" id="A0A5D6V1G1"/>
<dbReference type="Proteomes" id="UP000322791">
    <property type="component" value="Unassembled WGS sequence"/>
</dbReference>
<organism evidence="2 3">
    <name type="scientific">Hymenobacter lutimineralis</name>
    <dbReference type="NCBI Taxonomy" id="2606448"/>
    <lineage>
        <taxon>Bacteria</taxon>
        <taxon>Pseudomonadati</taxon>
        <taxon>Bacteroidota</taxon>
        <taxon>Cytophagia</taxon>
        <taxon>Cytophagales</taxon>
        <taxon>Hymenobacteraceae</taxon>
        <taxon>Hymenobacter</taxon>
    </lineage>
</organism>
<sequence>MLDEIKQDFESALVKHVLFKSKLRSFLHGTKNEESPIRDPEVCSLGQWIRGTALTRYAHLPEAHELDRQHQLVHRVANELMDLHLAGHTEQALAGFPTIQHISDQITVLLQTMQQKLRNGA</sequence>
<accession>A0A5D6V1G1</accession>
<dbReference type="InterPro" id="IPR025991">
    <property type="entry name" value="Chemoreceptor_zinc-bind_dom"/>
</dbReference>
<dbReference type="EMBL" id="VTHL01000012">
    <property type="protein sequence ID" value="TYZ08649.1"/>
    <property type="molecule type" value="Genomic_DNA"/>
</dbReference>
<keyword evidence="3" id="KW-1185">Reference proteome</keyword>
<reference evidence="2 3" key="1">
    <citation type="submission" date="2019-08" db="EMBL/GenBank/DDBJ databases">
        <authorList>
            <person name="Seo M.-J."/>
        </authorList>
    </citation>
    <scope>NUCLEOTIDE SEQUENCE [LARGE SCALE GENOMIC DNA]</scope>
    <source>
        <strain evidence="2 3">KIGAM108</strain>
    </source>
</reference>
<gene>
    <name evidence="2" type="ORF">FY528_12285</name>
</gene>
<name>A0A5D6V1G1_9BACT</name>
<dbReference type="Pfam" id="PF13682">
    <property type="entry name" value="CZB"/>
    <property type="match status" value="1"/>
</dbReference>
<protein>
    <recommendedName>
        <fullName evidence="1">Chemoreceptor zinc-binding domain-containing protein</fullName>
    </recommendedName>
</protein>
<dbReference type="RefSeq" id="WP_149071318.1">
    <property type="nucleotide sequence ID" value="NZ_VTHL01000012.1"/>
</dbReference>
<comment type="caution">
    <text evidence="2">The sequence shown here is derived from an EMBL/GenBank/DDBJ whole genome shotgun (WGS) entry which is preliminary data.</text>
</comment>
<evidence type="ECO:0000259" key="1">
    <source>
        <dbReference type="Pfam" id="PF13682"/>
    </source>
</evidence>
<dbReference type="Gene3D" id="1.20.120.30">
    <property type="entry name" value="Aspartate receptor, ligand-binding domain"/>
    <property type="match status" value="1"/>
</dbReference>
<feature type="domain" description="Chemoreceptor zinc-binding" evidence="1">
    <location>
        <begin position="16"/>
        <end position="80"/>
    </location>
</feature>